<dbReference type="AlphaFoldDB" id="A0A2M9ZRD4"/>
<dbReference type="Gene3D" id="3.90.870.10">
    <property type="entry name" value="DHBP synthase"/>
    <property type="match status" value="1"/>
</dbReference>
<proteinExistence type="predicted"/>
<dbReference type="EMBL" id="NPDZ01000001">
    <property type="protein sequence ID" value="PJZ74594.1"/>
    <property type="molecule type" value="Genomic_DNA"/>
</dbReference>
<evidence type="ECO:0000259" key="1">
    <source>
        <dbReference type="PROSITE" id="PS51163"/>
    </source>
</evidence>
<comment type="caution">
    <text evidence="3">The sequence shown here is derived from an EMBL/GenBank/DDBJ whole genome shotgun (WGS) entry which is preliminary data.</text>
</comment>
<dbReference type="RefSeq" id="WP_100712004.1">
    <property type="nucleotide sequence ID" value="NZ_NPDY01000001.1"/>
</dbReference>
<name>A0A2M9ZRD4_9LEPT</name>
<accession>A0A2M9ZRD4</accession>
<dbReference type="InterPro" id="IPR006070">
    <property type="entry name" value="Sua5-like_dom"/>
</dbReference>
<sequence length="204" mass="22986">MIYRLHPQNPEKRILTKISQSLLDGAVYIFPTDTVYALVADSQSHSGVEKLYQLKNIPKNQPLALLCKDISVASHYMEQLSNESFRLMKRITPGPFTFIVRANKHLPRVSFSNLKEKQIGIRIPDSIYLQSLLDLHPNPLTSTSVFIQDEFVVDVDMLEEVYGKRIQGIVDGGIVDVELSTIIDCTGDEILVTREGKGMELLAQ</sequence>
<dbReference type="Pfam" id="PF01300">
    <property type="entry name" value="Sua5_yciO_yrdC"/>
    <property type="match status" value="1"/>
</dbReference>
<dbReference type="GO" id="GO:0003725">
    <property type="term" value="F:double-stranded RNA binding"/>
    <property type="evidence" value="ECO:0007669"/>
    <property type="project" value="InterPro"/>
</dbReference>
<feature type="domain" description="YrdC-like" evidence="1">
    <location>
        <begin position="12"/>
        <end position="198"/>
    </location>
</feature>
<gene>
    <name evidence="2" type="ORF">CH360_00610</name>
    <name evidence="3" type="ORF">CH373_00610</name>
</gene>
<dbReference type="PANTHER" id="PTHR42828">
    <property type="entry name" value="DHBP SYNTHASE RIBB-LIKE ALPHA/BETA DOMAIN-CONTAINING PROTEIN"/>
    <property type="match status" value="1"/>
</dbReference>
<dbReference type="Proteomes" id="UP000231990">
    <property type="component" value="Unassembled WGS sequence"/>
</dbReference>
<dbReference type="PROSITE" id="PS51163">
    <property type="entry name" value="YRDC"/>
    <property type="match status" value="1"/>
</dbReference>
<protein>
    <submittedName>
        <fullName evidence="3">Threonylcarbamoyl-AMP synthase</fullName>
    </submittedName>
</protein>
<dbReference type="Proteomes" id="UP000231962">
    <property type="component" value="Unassembled WGS sequence"/>
</dbReference>
<dbReference type="PANTHER" id="PTHR42828:SF3">
    <property type="entry name" value="THREONYLCARBAMOYL-AMP SYNTHASE"/>
    <property type="match status" value="1"/>
</dbReference>
<dbReference type="OrthoDB" id="9814580at2"/>
<dbReference type="SUPFAM" id="SSF55821">
    <property type="entry name" value="YrdC/RibB"/>
    <property type="match status" value="1"/>
</dbReference>
<dbReference type="EMBL" id="NPDY01000001">
    <property type="protein sequence ID" value="PJZ71062.1"/>
    <property type="molecule type" value="Genomic_DNA"/>
</dbReference>
<dbReference type="InterPro" id="IPR052532">
    <property type="entry name" value="SUA5_domain"/>
</dbReference>
<evidence type="ECO:0000313" key="2">
    <source>
        <dbReference type="EMBL" id="PJZ71062.1"/>
    </source>
</evidence>
<evidence type="ECO:0000313" key="4">
    <source>
        <dbReference type="Proteomes" id="UP000231962"/>
    </source>
</evidence>
<dbReference type="InterPro" id="IPR017945">
    <property type="entry name" value="DHBP_synth_RibB-like_a/b_dom"/>
</dbReference>
<keyword evidence="4" id="KW-1185">Reference proteome</keyword>
<dbReference type="NCBIfam" id="TIGR00057">
    <property type="entry name" value="L-threonylcarbamoyladenylate synthase"/>
    <property type="match status" value="1"/>
</dbReference>
<evidence type="ECO:0000313" key="5">
    <source>
        <dbReference type="Proteomes" id="UP000231990"/>
    </source>
</evidence>
<organism evidence="3 5">
    <name type="scientific">Leptospira perolatii</name>
    <dbReference type="NCBI Taxonomy" id="2023191"/>
    <lineage>
        <taxon>Bacteria</taxon>
        <taxon>Pseudomonadati</taxon>
        <taxon>Spirochaetota</taxon>
        <taxon>Spirochaetia</taxon>
        <taxon>Leptospirales</taxon>
        <taxon>Leptospiraceae</taxon>
        <taxon>Leptospira</taxon>
    </lineage>
</organism>
<evidence type="ECO:0000313" key="3">
    <source>
        <dbReference type="EMBL" id="PJZ74594.1"/>
    </source>
</evidence>
<reference evidence="4 5" key="1">
    <citation type="submission" date="2017-07" db="EMBL/GenBank/DDBJ databases">
        <title>Leptospira spp. isolated from tropical soils.</title>
        <authorList>
            <person name="Thibeaux R."/>
            <person name="Iraola G."/>
            <person name="Ferres I."/>
            <person name="Bierque E."/>
            <person name="Girault D."/>
            <person name="Soupe-Gilbert M.-E."/>
            <person name="Picardeau M."/>
            <person name="Goarant C."/>
        </authorList>
    </citation>
    <scope>NUCLEOTIDE SEQUENCE [LARGE SCALE GENOMIC DNA]</scope>
    <source>
        <strain evidence="3 5">FH1-B-B1</strain>
        <strain evidence="2 4">FH1-B-C1</strain>
    </source>
</reference>